<reference evidence="9 10" key="1">
    <citation type="submission" date="2018-01" db="EMBL/GenBank/DDBJ databases">
        <title>Denitrification phenotypes of diverse strains of Pseudomonas stutzeri.</title>
        <authorList>
            <person name="Milligan D.A."/>
            <person name="Bergaust L."/>
            <person name="Bakken L.R."/>
            <person name="Frostegard A."/>
        </authorList>
    </citation>
    <scope>NUCLEOTIDE SEQUENCE [LARGE SCALE GENOMIC DNA]</scope>
    <source>
        <strain evidence="9 10">DSM 50238</strain>
    </source>
</reference>
<dbReference type="RefSeq" id="WP_102829522.1">
    <property type="nucleotide sequence ID" value="NZ_CP065721.1"/>
</dbReference>
<evidence type="ECO:0000256" key="4">
    <source>
        <dbReference type="ARBA" id="ARBA00022801"/>
    </source>
</evidence>
<dbReference type="GO" id="GO:0106300">
    <property type="term" value="P:protein-DNA covalent cross-linking repair"/>
    <property type="evidence" value="ECO:0007669"/>
    <property type="project" value="InterPro"/>
</dbReference>
<dbReference type="SUPFAM" id="SSF143081">
    <property type="entry name" value="BB1717-like"/>
    <property type="match status" value="1"/>
</dbReference>
<proteinExistence type="inferred from homology"/>
<evidence type="ECO:0000256" key="8">
    <source>
        <dbReference type="RuleBase" id="RU364100"/>
    </source>
</evidence>
<dbReference type="GO" id="GO:0008233">
    <property type="term" value="F:peptidase activity"/>
    <property type="evidence" value="ECO:0007669"/>
    <property type="project" value="UniProtKB-KW"/>
</dbReference>
<comment type="caution">
    <text evidence="9">The sequence shown here is derived from an EMBL/GenBank/DDBJ whole genome shotgun (WGS) entry which is preliminary data.</text>
</comment>
<dbReference type="GO" id="GO:0006508">
    <property type="term" value="P:proteolysis"/>
    <property type="evidence" value="ECO:0007669"/>
    <property type="project" value="UniProtKB-KW"/>
</dbReference>
<keyword evidence="10" id="KW-1185">Reference proteome</keyword>
<accession>A0A8E2QAK2</accession>
<keyword evidence="4 8" id="KW-0378">Hydrolase</keyword>
<protein>
    <recommendedName>
        <fullName evidence="8">Abasic site processing protein</fullName>
        <ecNumber evidence="8">3.4.-.-</ecNumber>
    </recommendedName>
</protein>
<evidence type="ECO:0000256" key="6">
    <source>
        <dbReference type="ARBA" id="ARBA00023125"/>
    </source>
</evidence>
<dbReference type="GO" id="GO:0003697">
    <property type="term" value="F:single-stranded DNA binding"/>
    <property type="evidence" value="ECO:0007669"/>
    <property type="project" value="InterPro"/>
</dbReference>
<dbReference type="PANTHER" id="PTHR13604">
    <property type="entry name" value="DC12-RELATED"/>
    <property type="match status" value="1"/>
</dbReference>
<keyword evidence="2 8" id="KW-0645">Protease</keyword>
<evidence type="ECO:0000256" key="3">
    <source>
        <dbReference type="ARBA" id="ARBA00022763"/>
    </source>
</evidence>
<gene>
    <name evidence="9" type="ORF">CXK95_17830</name>
</gene>
<dbReference type="Pfam" id="PF02586">
    <property type="entry name" value="SRAP"/>
    <property type="match status" value="1"/>
</dbReference>
<dbReference type="InterPro" id="IPR036590">
    <property type="entry name" value="SRAP-like"/>
</dbReference>
<evidence type="ECO:0000313" key="10">
    <source>
        <dbReference type="Proteomes" id="UP000235881"/>
    </source>
</evidence>
<evidence type="ECO:0000313" key="9">
    <source>
        <dbReference type="EMBL" id="PNF75084.1"/>
    </source>
</evidence>
<organism evidence="9 10">
    <name type="scientific">Stutzerimonas degradans</name>
    <dbReference type="NCBI Taxonomy" id="2968968"/>
    <lineage>
        <taxon>Bacteria</taxon>
        <taxon>Pseudomonadati</taxon>
        <taxon>Pseudomonadota</taxon>
        <taxon>Gammaproteobacteria</taxon>
        <taxon>Pseudomonadales</taxon>
        <taxon>Pseudomonadaceae</taxon>
        <taxon>Stutzerimonas</taxon>
    </lineage>
</organism>
<evidence type="ECO:0000256" key="1">
    <source>
        <dbReference type="ARBA" id="ARBA00008136"/>
    </source>
</evidence>
<keyword evidence="5" id="KW-0190">Covalent protein-DNA linkage</keyword>
<dbReference type="EMBL" id="POUK01000008">
    <property type="protein sequence ID" value="PNF75084.1"/>
    <property type="molecule type" value="Genomic_DNA"/>
</dbReference>
<dbReference type="EC" id="3.4.-.-" evidence="8"/>
<evidence type="ECO:0000256" key="5">
    <source>
        <dbReference type="ARBA" id="ARBA00023124"/>
    </source>
</evidence>
<dbReference type="AlphaFoldDB" id="A0A8E2QAK2"/>
<keyword evidence="3" id="KW-0227">DNA damage</keyword>
<keyword evidence="6" id="KW-0238">DNA-binding</keyword>
<dbReference type="Proteomes" id="UP000235881">
    <property type="component" value="Unassembled WGS sequence"/>
</dbReference>
<sequence>MCGRFAQYRIAYEYLDKIAMQLPLPLRGSVNPEPIGRYNVCPQSLVQLLHQDDDGLRMEPVKWGYAPLWAQGKRPPAINARVETAATSKFFRDIWQTGRAIVPADGWYEWKKDAANPKIKQPYYITLRSGEPMFFAALGRFQRGASLEPRDGDGFVVITSSSAAGMLDIHDRRPLVLSPEYAALWMQQELLPLKAEELALAHGLCVEEFEWHPVGQNVGNVRNDGPELINRIAQPAGIKAFRFNDRW</sequence>
<dbReference type="GO" id="GO:0016829">
    <property type="term" value="F:lyase activity"/>
    <property type="evidence" value="ECO:0007669"/>
    <property type="project" value="UniProtKB-KW"/>
</dbReference>
<keyword evidence="7" id="KW-0456">Lyase</keyword>
<dbReference type="Gene3D" id="3.90.1680.10">
    <property type="entry name" value="SOS response associated peptidase-like"/>
    <property type="match status" value="1"/>
</dbReference>
<evidence type="ECO:0000256" key="2">
    <source>
        <dbReference type="ARBA" id="ARBA00022670"/>
    </source>
</evidence>
<dbReference type="PANTHER" id="PTHR13604:SF0">
    <property type="entry name" value="ABASIC SITE PROCESSING PROTEIN HMCES"/>
    <property type="match status" value="1"/>
</dbReference>
<evidence type="ECO:0000256" key="7">
    <source>
        <dbReference type="ARBA" id="ARBA00023239"/>
    </source>
</evidence>
<comment type="similarity">
    <text evidence="1 8">Belongs to the SOS response-associated peptidase family.</text>
</comment>
<name>A0A8E2QAK2_9GAMM</name>
<dbReference type="InterPro" id="IPR003738">
    <property type="entry name" value="SRAP"/>
</dbReference>